<reference evidence="1" key="2">
    <citation type="submission" date="2021-12" db="EMBL/GenBank/DDBJ databases">
        <title>Resequencing data analysis of finger millet.</title>
        <authorList>
            <person name="Hatakeyama M."/>
            <person name="Aluri S."/>
            <person name="Balachadran M.T."/>
            <person name="Sivarajan S.R."/>
            <person name="Poveda L."/>
            <person name="Shimizu-Inatsugi R."/>
            <person name="Schlapbach R."/>
            <person name="Sreeman S.M."/>
            <person name="Shimizu K.K."/>
        </authorList>
    </citation>
    <scope>NUCLEOTIDE SEQUENCE</scope>
</reference>
<evidence type="ECO:0000313" key="1">
    <source>
        <dbReference type="EMBL" id="GJN04266.1"/>
    </source>
</evidence>
<protein>
    <submittedName>
        <fullName evidence="1">Uncharacterized protein</fullName>
    </submittedName>
</protein>
<dbReference type="EMBL" id="BQKI01000010">
    <property type="protein sequence ID" value="GJN04266.1"/>
    <property type="molecule type" value="Genomic_DNA"/>
</dbReference>
<dbReference type="Proteomes" id="UP001054889">
    <property type="component" value="Unassembled WGS sequence"/>
</dbReference>
<comment type="caution">
    <text evidence="1">The sequence shown here is derived from an EMBL/GenBank/DDBJ whole genome shotgun (WGS) entry which is preliminary data.</text>
</comment>
<keyword evidence="2" id="KW-1185">Reference proteome</keyword>
<organism evidence="1 2">
    <name type="scientific">Eleusine coracana subsp. coracana</name>
    <dbReference type="NCBI Taxonomy" id="191504"/>
    <lineage>
        <taxon>Eukaryota</taxon>
        <taxon>Viridiplantae</taxon>
        <taxon>Streptophyta</taxon>
        <taxon>Embryophyta</taxon>
        <taxon>Tracheophyta</taxon>
        <taxon>Spermatophyta</taxon>
        <taxon>Magnoliopsida</taxon>
        <taxon>Liliopsida</taxon>
        <taxon>Poales</taxon>
        <taxon>Poaceae</taxon>
        <taxon>PACMAD clade</taxon>
        <taxon>Chloridoideae</taxon>
        <taxon>Cynodonteae</taxon>
        <taxon>Eleusininae</taxon>
        <taxon>Eleusine</taxon>
    </lineage>
</organism>
<evidence type="ECO:0000313" key="2">
    <source>
        <dbReference type="Proteomes" id="UP001054889"/>
    </source>
</evidence>
<reference evidence="1" key="1">
    <citation type="journal article" date="2018" name="DNA Res.">
        <title>Multiple hybrid de novo genome assembly of finger millet, an orphan allotetraploid crop.</title>
        <authorList>
            <person name="Hatakeyama M."/>
            <person name="Aluri S."/>
            <person name="Balachadran M.T."/>
            <person name="Sivarajan S.R."/>
            <person name="Patrignani A."/>
            <person name="Gruter S."/>
            <person name="Poveda L."/>
            <person name="Shimizu-Inatsugi R."/>
            <person name="Baeten J."/>
            <person name="Francoijs K.J."/>
            <person name="Nataraja K.N."/>
            <person name="Reddy Y.A.N."/>
            <person name="Phadnis S."/>
            <person name="Ravikumar R.L."/>
            <person name="Schlapbach R."/>
            <person name="Sreeman S.M."/>
            <person name="Shimizu K.K."/>
        </authorList>
    </citation>
    <scope>NUCLEOTIDE SEQUENCE</scope>
</reference>
<gene>
    <name evidence="1" type="primary">ga21799</name>
    <name evidence="1" type="ORF">PR202_ga21799</name>
</gene>
<name>A0AAV5D1W9_ELECO</name>
<dbReference type="AlphaFoldDB" id="A0AAV5D1W9"/>
<proteinExistence type="predicted"/>
<accession>A0AAV5D1W9</accession>
<sequence length="67" mass="7511">MDARRRAYIWSGEEKTIGATCMVAWDKVTTPKHCGGLGVRDLQAQNQCLLLKLLHRLHSATDSSWAN</sequence>